<dbReference type="AlphaFoldDB" id="A0A379C2Y1"/>
<dbReference type="Proteomes" id="UP000255517">
    <property type="component" value="Unassembled WGS sequence"/>
</dbReference>
<evidence type="ECO:0000256" key="2">
    <source>
        <dbReference type="ARBA" id="ARBA00022605"/>
    </source>
</evidence>
<dbReference type="InterPro" id="IPR016161">
    <property type="entry name" value="Ald_DH/histidinol_DH"/>
</dbReference>
<dbReference type="NCBIfam" id="NF001221">
    <property type="entry name" value="PRK00197.1"/>
    <property type="match status" value="1"/>
</dbReference>
<evidence type="ECO:0000256" key="5">
    <source>
        <dbReference type="ARBA" id="ARBA00023002"/>
    </source>
</evidence>
<evidence type="ECO:0000313" key="9">
    <source>
        <dbReference type="EMBL" id="SUB56692.1"/>
    </source>
</evidence>
<dbReference type="RefSeq" id="WP_019034476.1">
    <property type="nucleotide sequence ID" value="NZ_UGSZ01000001.1"/>
</dbReference>
<evidence type="ECO:0000256" key="4">
    <source>
        <dbReference type="ARBA" id="ARBA00022857"/>
    </source>
</evidence>
<comment type="catalytic activity">
    <reaction evidence="6 7">
        <text>L-glutamate 5-semialdehyde + phosphate + NADP(+) = L-glutamyl 5-phosphate + NADPH + H(+)</text>
        <dbReference type="Rhea" id="RHEA:19541"/>
        <dbReference type="ChEBI" id="CHEBI:15378"/>
        <dbReference type="ChEBI" id="CHEBI:43474"/>
        <dbReference type="ChEBI" id="CHEBI:57783"/>
        <dbReference type="ChEBI" id="CHEBI:58066"/>
        <dbReference type="ChEBI" id="CHEBI:58274"/>
        <dbReference type="ChEBI" id="CHEBI:58349"/>
        <dbReference type="EC" id="1.2.1.41"/>
    </reaction>
</comment>
<dbReference type="GO" id="GO:0050661">
    <property type="term" value="F:NADP binding"/>
    <property type="evidence" value="ECO:0007669"/>
    <property type="project" value="InterPro"/>
</dbReference>
<dbReference type="NCBIfam" id="TIGR00407">
    <property type="entry name" value="proA"/>
    <property type="match status" value="1"/>
</dbReference>
<comment type="similarity">
    <text evidence="7">Belongs to the gamma-glutamyl phosphate reductase family.</text>
</comment>
<dbReference type="FunFam" id="3.40.309.10:FF:000006">
    <property type="entry name" value="Gamma-glutamyl phosphate reductase"/>
    <property type="match status" value="1"/>
</dbReference>
<reference evidence="9 10" key="1">
    <citation type="submission" date="2018-06" db="EMBL/GenBank/DDBJ databases">
        <authorList>
            <consortium name="Pathogen Informatics"/>
            <person name="Doyle S."/>
        </authorList>
    </citation>
    <scope>NUCLEOTIDE SEQUENCE [LARGE SCALE GENOMIC DNA]</scope>
    <source>
        <strain evidence="9 10">NCTC13149</strain>
    </source>
</reference>
<evidence type="ECO:0000313" key="10">
    <source>
        <dbReference type="Proteomes" id="UP000255517"/>
    </source>
</evidence>
<evidence type="ECO:0000256" key="3">
    <source>
        <dbReference type="ARBA" id="ARBA00022650"/>
    </source>
</evidence>
<dbReference type="UniPathway" id="UPA00098">
    <property type="reaction ID" value="UER00360"/>
</dbReference>
<dbReference type="PANTHER" id="PTHR11063">
    <property type="entry name" value="GLUTAMATE SEMIALDEHYDE DEHYDROGENASE"/>
    <property type="match status" value="1"/>
</dbReference>
<proteinExistence type="inferred from homology"/>
<dbReference type="EC" id="1.2.1.41" evidence="7"/>
<dbReference type="STRING" id="1122949.GCA_000378725_00556"/>
<keyword evidence="4 7" id="KW-0521">NADP</keyword>
<evidence type="ECO:0000256" key="7">
    <source>
        <dbReference type="HAMAP-Rule" id="MF_00412"/>
    </source>
</evidence>
<dbReference type="Pfam" id="PF00171">
    <property type="entry name" value="Aldedh"/>
    <property type="match status" value="1"/>
</dbReference>
<evidence type="ECO:0000256" key="6">
    <source>
        <dbReference type="ARBA" id="ARBA00049024"/>
    </source>
</evidence>
<comment type="pathway">
    <text evidence="1 7">Amino-acid biosynthesis; L-proline biosynthesis; L-glutamate 5-semialdehyde from L-glutamate: step 2/2.</text>
</comment>
<dbReference type="InterPro" id="IPR016162">
    <property type="entry name" value="Ald_DH_N"/>
</dbReference>
<dbReference type="PROSITE" id="PS01223">
    <property type="entry name" value="PROA"/>
    <property type="match status" value="1"/>
</dbReference>
<dbReference type="EMBL" id="UGSZ01000001">
    <property type="protein sequence ID" value="SUB56692.1"/>
    <property type="molecule type" value="Genomic_DNA"/>
</dbReference>
<dbReference type="SUPFAM" id="SSF53720">
    <property type="entry name" value="ALDH-like"/>
    <property type="match status" value="1"/>
</dbReference>
<evidence type="ECO:0000259" key="8">
    <source>
        <dbReference type="Pfam" id="PF00171"/>
    </source>
</evidence>
<dbReference type="GO" id="GO:0055129">
    <property type="term" value="P:L-proline biosynthetic process"/>
    <property type="evidence" value="ECO:0007669"/>
    <property type="project" value="UniProtKB-UniRule"/>
</dbReference>
<comment type="function">
    <text evidence="7">Catalyzes the NADPH-dependent reduction of L-glutamate 5-phosphate into L-glutamate 5-semialdehyde and phosphate. The product spontaneously undergoes cyclization to form 1-pyrroline-5-carboxylate.</text>
</comment>
<dbReference type="GO" id="GO:0005737">
    <property type="term" value="C:cytoplasm"/>
    <property type="evidence" value="ECO:0007669"/>
    <property type="project" value="UniProtKB-SubCell"/>
</dbReference>
<dbReference type="GO" id="GO:0004350">
    <property type="term" value="F:glutamate-5-semialdehyde dehydrogenase activity"/>
    <property type="evidence" value="ECO:0007669"/>
    <property type="project" value="UniProtKB-UniRule"/>
</dbReference>
<keyword evidence="2 7" id="KW-0028">Amino-acid biosynthesis</keyword>
<dbReference type="HAMAP" id="MF_00412">
    <property type="entry name" value="ProA"/>
    <property type="match status" value="1"/>
</dbReference>
<dbReference type="InterPro" id="IPR000965">
    <property type="entry name" value="GPR_dom"/>
</dbReference>
<gene>
    <name evidence="7 9" type="primary">proA</name>
    <name evidence="9" type="ORF">NCTC13149_00484</name>
</gene>
<dbReference type="InterPro" id="IPR016163">
    <property type="entry name" value="Ald_DH_C"/>
</dbReference>
<accession>A0A379C2Y1</accession>
<dbReference type="PANTHER" id="PTHR11063:SF8">
    <property type="entry name" value="DELTA-1-PYRROLINE-5-CARBOXYLATE SYNTHASE"/>
    <property type="match status" value="1"/>
</dbReference>
<sequence length="420" mass="46256">MELTLQDKILQIGKNAKVSSRDLARLNAKEKNEILFQIKKNLISNCEYILEENKKDMAHGREIGMSQGLLDRLLLNRQRIENMADSLDTIISLNDPVGKTLSAFINSDGLNIAKRTVPMGVIAIIYEARPNVTLDAAALSLKAGSSIILRGGKEAINSNIAIASSIREAIKSLSYNENMVQIIEDTKRDSALYLMQLKGYVDLLVPRGSASLINSVVENAKVPTLQTGVGNCHVYVDSSAKVDMAIKIIENAKTQRVGVCNAMESLLVHKDVDKKFFAELQKLIDKCTIKVYAGKNSKEYLKNVDDAKEDDYGKEYLDMAFSMKIVDSLDEAIDHIYKYSTGHSEVIVTESYENAMEFTKRVDSAAVYVNASSRFTDGGVFGFGAELGISTQKLHARGPVGLDELVSSKFVILGNGQVRE</sequence>
<protein>
    <recommendedName>
        <fullName evidence="7">Gamma-glutamyl phosphate reductase</fullName>
        <shortName evidence="7">GPR</shortName>
        <ecNumber evidence="7">1.2.1.41</ecNumber>
    </recommendedName>
    <alternativeName>
        <fullName evidence="7">Glutamate-5-semialdehyde dehydrogenase</fullName>
    </alternativeName>
    <alternativeName>
        <fullName evidence="7">Glutamyl-gamma-semialdehyde dehydrogenase</fullName>
        <shortName evidence="7">GSA dehydrogenase</shortName>
    </alternativeName>
</protein>
<keyword evidence="5 7" id="KW-0560">Oxidoreductase</keyword>
<dbReference type="CDD" id="cd07079">
    <property type="entry name" value="ALDH_F18-19_ProA-GPR"/>
    <property type="match status" value="1"/>
</dbReference>
<organism evidence="9 10">
    <name type="scientific">Peptoniphilus lacrimalis</name>
    <dbReference type="NCBI Taxonomy" id="33031"/>
    <lineage>
        <taxon>Bacteria</taxon>
        <taxon>Bacillati</taxon>
        <taxon>Bacillota</taxon>
        <taxon>Tissierellia</taxon>
        <taxon>Tissierellales</taxon>
        <taxon>Peptoniphilaceae</taxon>
        <taxon>Peptoniphilus</taxon>
    </lineage>
</organism>
<feature type="domain" description="Aldehyde dehydrogenase" evidence="8">
    <location>
        <begin position="12"/>
        <end position="289"/>
    </location>
</feature>
<dbReference type="PIRSF" id="PIRSF000151">
    <property type="entry name" value="GPR"/>
    <property type="match status" value="1"/>
</dbReference>
<dbReference type="InterPro" id="IPR015590">
    <property type="entry name" value="Aldehyde_DH_dom"/>
</dbReference>
<dbReference type="Gene3D" id="3.40.605.10">
    <property type="entry name" value="Aldehyde Dehydrogenase, Chain A, domain 1"/>
    <property type="match status" value="1"/>
</dbReference>
<evidence type="ECO:0000256" key="1">
    <source>
        <dbReference type="ARBA" id="ARBA00004985"/>
    </source>
</evidence>
<dbReference type="Gene3D" id="3.40.309.10">
    <property type="entry name" value="Aldehyde Dehydrogenase, Chain A, domain 2"/>
    <property type="match status" value="1"/>
</dbReference>
<dbReference type="InterPro" id="IPR012134">
    <property type="entry name" value="Glu-5-SA_DH"/>
</dbReference>
<keyword evidence="3 7" id="KW-0641">Proline biosynthesis</keyword>
<comment type="subcellular location">
    <subcellularLocation>
        <location evidence="7">Cytoplasm</location>
    </subcellularLocation>
</comment>
<keyword evidence="7" id="KW-0963">Cytoplasm</keyword>
<dbReference type="OrthoDB" id="9809970at2"/>
<dbReference type="InterPro" id="IPR020593">
    <property type="entry name" value="G-glutamylP_reductase_CS"/>
</dbReference>
<name>A0A379C2Y1_9FIRM</name>